<proteinExistence type="predicted"/>
<feature type="region of interest" description="Disordered" evidence="1">
    <location>
        <begin position="1"/>
        <end position="20"/>
    </location>
</feature>
<evidence type="ECO:0000256" key="1">
    <source>
        <dbReference type="SAM" id="MobiDB-lite"/>
    </source>
</evidence>
<dbReference type="AlphaFoldDB" id="A0A1B6CXF8"/>
<protein>
    <submittedName>
        <fullName evidence="2">Uncharacterized protein</fullName>
    </submittedName>
</protein>
<reference evidence="2" key="1">
    <citation type="submission" date="2015-12" db="EMBL/GenBank/DDBJ databases">
        <title>De novo transcriptome assembly of four potential Pierce s Disease insect vectors from Arizona vineyards.</title>
        <authorList>
            <person name="Tassone E.E."/>
        </authorList>
    </citation>
    <scope>NUCLEOTIDE SEQUENCE</scope>
</reference>
<organism evidence="2">
    <name type="scientific">Clastoptera arizonana</name>
    <name type="common">Arizona spittle bug</name>
    <dbReference type="NCBI Taxonomy" id="38151"/>
    <lineage>
        <taxon>Eukaryota</taxon>
        <taxon>Metazoa</taxon>
        <taxon>Ecdysozoa</taxon>
        <taxon>Arthropoda</taxon>
        <taxon>Hexapoda</taxon>
        <taxon>Insecta</taxon>
        <taxon>Pterygota</taxon>
        <taxon>Neoptera</taxon>
        <taxon>Paraneoptera</taxon>
        <taxon>Hemiptera</taxon>
        <taxon>Auchenorrhyncha</taxon>
        <taxon>Cercopoidea</taxon>
        <taxon>Clastopteridae</taxon>
        <taxon>Clastoptera</taxon>
    </lineage>
</organism>
<gene>
    <name evidence="2" type="ORF">g.442</name>
</gene>
<sequence>MSCDNRTATQEHRANHNDESKQEKQFCLDRILSGLDDFPKQLLYQYYPPHHHVEGYDVLPMESKHIKEIHNNRNFSFLNNNKYKVSWQKFKDGLPVSYLRIVEMPNERNYHFMNYKLRYIHPEVASSWRQELRTSKHS</sequence>
<accession>A0A1B6CXF8</accession>
<name>A0A1B6CXF8_9HEMI</name>
<evidence type="ECO:0000313" key="2">
    <source>
        <dbReference type="EMBL" id="JAS18144.1"/>
    </source>
</evidence>
<feature type="compositionally biased region" description="Basic and acidic residues" evidence="1">
    <location>
        <begin position="9"/>
        <end position="20"/>
    </location>
</feature>
<dbReference type="EMBL" id="GEDC01019154">
    <property type="protein sequence ID" value="JAS18144.1"/>
    <property type="molecule type" value="Transcribed_RNA"/>
</dbReference>